<proteinExistence type="predicted"/>
<dbReference type="SUPFAM" id="SSF89796">
    <property type="entry name" value="CoA-transferase family III (CaiB/BaiF)"/>
    <property type="match status" value="1"/>
</dbReference>
<organism evidence="1">
    <name type="scientific">marine sediment metagenome</name>
    <dbReference type="NCBI Taxonomy" id="412755"/>
    <lineage>
        <taxon>unclassified sequences</taxon>
        <taxon>metagenomes</taxon>
        <taxon>ecological metagenomes</taxon>
    </lineage>
</organism>
<protein>
    <submittedName>
        <fullName evidence="1">Uncharacterized protein</fullName>
    </submittedName>
</protein>
<feature type="non-terminal residue" evidence="1">
    <location>
        <position position="1"/>
    </location>
</feature>
<comment type="caution">
    <text evidence="1">The sequence shown here is derived from an EMBL/GenBank/DDBJ whole genome shotgun (WGS) entry which is preliminary data.</text>
</comment>
<evidence type="ECO:0000313" key="1">
    <source>
        <dbReference type="EMBL" id="KKK63788.1"/>
    </source>
</evidence>
<accession>A0A0F8X4J6</accession>
<dbReference type="Gene3D" id="3.30.1540.10">
    <property type="entry name" value="formyl-coa transferase, domain 3"/>
    <property type="match status" value="1"/>
</dbReference>
<sequence length="68" mass="7826">EVDRIVEAWTRERSKREVFDDMIAADVPCGMVMDIEEVLNDEAIGWIQRIAAEDFDVYGYSREVPACT</sequence>
<dbReference type="InterPro" id="IPR023606">
    <property type="entry name" value="CoA-Trfase_III_dom_1_sf"/>
</dbReference>
<gene>
    <name evidence="1" type="ORF">LCGC14_2990740</name>
</gene>
<dbReference type="EMBL" id="LAZR01061331">
    <property type="protein sequence ID" value="KKK63788.1"/>
    <property type="molecule type" value="Genomic_DNA"/>
</dbReference>
<dbReference type="AlphaFoldDB" id="A0A0F8X4J6"/>
<reference evidence="1" key="1">
    <citation type="journal article" date="2015" name="Nature">
        <title>Complex archaea that bridge the gap between prokaryotes and eukaryotes.</title>
        <authorList>
            <person name="Spang A."/>
            <person name="Saw J.H."/>
            <person name="Jorgensen S.L."/>
            <person name="Zaremba-Niedzwiedzka K."/>
            <person name="Martijn J."/>
            <person name="Lind A.E."/>
            <person name="van Eijk R."/>
            <person name="Schleper C."/>
            <person name="Guy L."/>
            <person name="Ettema T.J."/>
        </authorList>
    </citation>
    <scope>NUCLEOTIDE SEQUENCE</scope>
</reference>
<name>A0A0F8X4J6_9ZZZZ</name>
<dbReference type="InterPro" id="IPR044855">
    <property type="entry name" value="CoA-Trfase_III_dom3_sf"/>
</dbReference>